<proteinExistence type="inferred from homology"/>
<dbReference type="Proteomes" id="UP001500879">
    <property type="component" value="Unassembled WGS sequence"/>
</dbReference>
<dbReference type="Gene3D" id="3.30.530.20">
    <property type="match status" value="1"/>
</dbReference>
<evidence type="ECO:0000256" key="1">
    <source>
        <dbReference type="ARBA" id="ARBA00006817"/>
    </source>
</evidence>
<evidence type="ECO:0000259" key="2">
    <source>
        <dbReference type="Pfam" id="PF08327"/>
    </source>
</evidence>
<dbReference type="InterPro" id="IPR013538">
    <property type="entry name" value="ASHA1/2-like_C"/>
</dbReference>
<reference evidence="3 4" key="1">
    <citation type="journal article" date="2019" name="Int. J. Syst. Evol. Microbiol.">
        <title>The Global Catalogue of Microorganisms (GCM) 10K type strain sequencing project: providing services to taxonomists for standard genome sequencing and annotation.</title>
        <authorList>
            <consortium name="The Broad Institute Genomics Platform"/>
            <consortium name="The Broad Institute Genome Sequencing Center for Infectious Disease"/>
            <person name="Wu L."/>
            <person name="Ma J."/>
        </authorList>
    </citation>
    <scope>NUCLEOTIDE SEQUENCE [LARGE SCALE GENOMIC DNA]</scope>
    <source>
        <strain evidence="3 4">JCM 4788</strain>
    </source>
</reference>
<protein>
    <submittedName>
        <fullName evidence="3">SRPBCC domain-containing protein</fullName>
    </submittedName>
</protein>
<comment type="similarity">
    <text evidence="1">Belongs to the AHA1 family.</text>
</comment>
<dbReference type="CDD" id="cd07814">
    <property type="entry name" value="SRPBCC_CalC_Aha1-like"/>
    <property type="match status" value="1"/>
</dbReference>
<dbReference type="SUPFAM" id="SSF55961">
    <property type="entry name" value="Bet v1-like"/>
    <property type="match status" value="1"/>
</dbReference>
<dbReference type="EMBL" id="BAAABX010000012">
    <property type="protein sequence ID" value="GAA0393821.1"/>
    <property type="molecule type" value="Genomic_DNA"/>
</dbReference>
<evidence type="ECO:0000313" key="3">
    <source>
        <dbReference type="EMBL" id="GAA0393821.1"/>
    </source>
</evidence>
<dbReference type="Pfam" id="PF08327">
    <property type="entry name" value="AHSA1"/>
    <property type="match status" value="1"/>
</dbReference>
<comment type="caution">
    <text evidence="3">The sequence shown here is derived from an EMBL/GenBank/DDBJ whole genome shotgun (WGS) entry which is preliminary data.</text>
</comment>
<dbReference type="RefSeq" id="WP_344020899.1">
    <property type="nucleotide sequence ID" value="NZ_BAAABX010000012.1"/>
</dbReference>
<sequence length="142" mass="15409">MNDDHRPTGLTQDAGFQIGVSRTLPVPPAEVWRFLTSPEGLALWLGGGADIGTERGSSYTTADGTTGEVRGFREGARLRLTHRPSGAVAETTVQVTVTPRGEGAMLRFHQERLPDAAARAERREHWHAAMETVVNSLAPQRP</sequence>
<dbReference type="InterPro" id="IPR023393">
    <property type="entry name" value="START-like_dom_sf"/>
</dbReference>
<accession>A0ABN0YFH1</accession>
<feature type="domain" description="Activator of Hsp90 ATPase homologue 1/2-like C-terminal" evidence="2">
    <location>
        <begin position="26"/>
        <end position="131"/>
    </location>
</feature>
<keyword evidence="4" id="KW-1185">Reference proteome</keyword>
<organism evidence="3 4">
    <name type="scientific">Streptomyces luteireticuli</name>
    <dbReference type="NCBI Taxonomy" id="173858"/>
    <lineage>
        <taxon>Bacteria</taxon>
        <taxon>Bacillati</taxon>
        <taxon>Actinomycetota</taxon>
        <taxon>Actinomycetes</taxon>
        <taxon>Kitasatosporales</taxon>
        <taxon>Streptomycetaceae</taxon>
        <taxon>Streptomyces</taxon>
    </lineage>
</organism>
<name>A0ABN0YFH1_9ACTN</name>
<gene>
    <name evidence="3" type="ORF">GCM10010357_13300</name>
</gene>
<evidence type="ECO:0000313" key="4">
    <source>
        <dbReference type="Proteomes" id="UP001500879"/>
    </source>
</evidence>